<protein>
    <submittedName>
        <fullName evidence="1">Uncharacterized protein</fullName>
    </submittedName>
</protein>
<name>A0A119VE41_9BURK</name>
<comment type="caution">
    <text evidence="1">The sequence shown here is derived from an EMBL/GenBank/DDBJ whole genome shotgun (WGS) entry which is preliminary data.</text>
</comment>
<dbReference type="EMBL" id="LPLZ01000074">
    <property type="protein sequence ID" value="KWN06437.1"/>
    <property type="molecule type" value="Genomic_DNA"/>
</dbReference>
<dbReference type="AlphaFoldDB" id="A0A119VE41"/>
<proteinExistence type="predicted"/>
<evidence type="ECO:0000313" key="1">
    <source>
        <dbReference type="EMBL" id="KWN06437.1"/>
    </source>
</evidence>
<dbReference type="Proteomes" id="UP000068016">
    <property type="component" value="Unassembled WGS sequence"/>
</dbReference>
<gene>
    <name evidence="1" type="ORF">WT83_27535</name>
</gene>
<organism evidence="1 2">
    <name type="scientific">Burkholderia territorii</name>
    <dbReference type="NCBI Taxonomy" id="1503055"/>
    <lineage>
        <taxon>Bacteria</taxon>
        <taxon>Pseudomonadati</taxon>
        <taxon>Pseudomonadota</taxon>
        <taxon>Betaproteobacteria</taxon>
        <taxon>Burkholderiales</taxon>
        <taxon>Burkholderiaceae</taxon>
        <taxon>Burkholderia</taxon>
        <taxon>Burkholderia cepacia complex</taxon>
    </lineage>
</organism>
<reference evidence="1 2" key="1">
    <citation type="submission" date="2015-11" db="EMBL/GenBank/DDBJ databases">
        <title>Expanding the genomic diversity of Burkholderia species for the development of highly accurate diagnostics.</title>
        <authorList>
            <person name="Sahl J."/>
            <person name="Keim P."/>
            <person name="Wagner D."/>
        </authorList>
    </citation>
    <scope>NUCLEOTIDE SEQUENCE [LARGE SCALE GENOMIC DNA]</scope>
    <source>
        <strain evidence="1 2">MSMB793WGS</strain>
    </source>
</reference>
<accession>A0A119VE41</accession>
<evidence type="ECO:0000313" key="2">
    <source>
        <dbReference type="Proteomes" id="UP000068016"/>
    </source>
</evidence>
<sequence length="181" mass="20852">MVNERAFEDYFLFAVEGGDNNLIDVGGRPVRSWSALAFDVKYHVMEEVVRAAMYCEAGNTKWLGRDIRPENYIRIMRRVVDEAPSVESLPGSFQLQADLRGFDTWDMRNWKEKVLTAPDAEVFWEEAPAGKVFGELDRRWDYRSQSVALEGGGIALYQQLRRFDKRHISAQVRLSLPSSSR</sequence>